<organism evidence="3 4">
    <name type="scientific">Asanoa ferruginea</name>
    <dbReference type="NCBI Taxonomy" id="53367"/>
    <lineage>
        <taxon>Bacteria</taxon>
        <taxon>Bacillati</taxon>
        <taxon>Actinomycetota</taxon>
        <taxon>Actinomycetes</taxon>
        <taxon>Micromonosporales</taxon>
        <taxon>Micromonosporaceae</taxon>
        <taxon>Asanoa</taxon>
    </lineage>
</organism>
<dbReference type="Gene3D" id="3.60.21.10">
    <property type="match status" value="1"/>
</dbReference>
<feature type="chain" id="PRO_5038467585" evidence="1">
    <location>
        <begin position="28"/>
        <end position="484"/>
    </location>
</feature>
<gene>
    <name evidence="3" type="ORF">DFJ67_6154</name>
</gene>
<name>A0A3D9ZSH5_9ACTN</name>
<keyword evidence="1" id="KW-0732">Signal</keyword>
<dbReference type="CDD" id="cd00838">
    <property type="entry name" value="MPP_superfamily"/>
    <property type="match status" value="1"/>
</dbReference>
<evidence type="ECO:0000313" key="3">
    <source>
        <dbReference type="EMBL" id="REG00108.1"/>
    </source>
</evidence>
<keyword evidence="4" id="KW-1185">Reference proteome</keyword>
<accession>A0A3D9ZSH5</accession>
<dbReference type="Pfam" id="PF00149">
    <property type="entry name" value="Metallophos"/>
    <property type="match status" value="1"/>
</dbReference>
<evidence type="ECO:0000259" key="2">
    <source>
        <dbReference type="Pfam" id="PF00149"/>
    </source>
</evidence>
<dbReference type="SUPFAM" id="SSF56300">
    <property type="entry name" value="Metallo-dependent phosphatases"/>
    <property type="match status" value="1"/>
</dbReference>
<dbReference type="Proteomes" id="UP000256913">
    <property type="component" value="Unassembled WGS sequence"/>
</dbReference>
<dbReference type="GO" id="GO:0016787">
    <property type="term" value="F:hydrolase activity"/>
    <property type="evidence" value="ECO:0007669"/>
    <property type="project" value="InterPro"/>
</dbReference>
<dbReference type="InterPro" id="IPR029052">
    <property type="entry name" value="Metallo-depent_PP-like"/>
</dbReference>
<dbReference type="AlphaFoldDB" id="A0A3D9ZSH5"/>
<dbReference type="InterPro" id="IPR004843">
    <property type="entry name" value="Calcineurin-like_PHP"/>
</dbReference>
<comment type="caution">
    <text evidence="3">The sequence shown here is derived from an EMBL/GenBank/DDBJ whole genome shotgun (WGS) entry which is preliminary data.</text>
</comment>
<feature type="signal peptide" evidence="1">
    <location>
        <begin position="1"/>
        <end position="27"/>
    </location>
</feature>
<sequence>MKRRNVVRLAIAAGLVVVAAVAAGASADRSSVDRDSYGNPGGVAPREAWAWTQLISDPAHPGQVTQVRLVTPDATCPFIDITTPAGGERHHMVVESVVSQYPTDATVCTWRVPLNATKAQIDSKTSGVPIRPNNSGVVPLPTWGAGQRPGNIAVIGDTGCRIPSGGKPQDCDKVKSWPFPQVARSAARRPDTPDLVVHTGDYIYRSRPGDEPTQYCGDQSTNERTWGCLVADLFEPAERLFAAAPFVFVRGNHETCDRNGAVWFRYQANEPSVSPCVNFSPPIRVAAGSLGLLVMDTSCASDGANPNCGVPQVQTVATTQFNHINNTLVGSGDDFLLTHDPIWTIDDVTAGGNPEWLDQRLAAAVTATTAGQLSSQIRLVLSGHVHIYQMLDFGGLVSPHRPPQITVGSSGTELLPKTWTDASLIGKNVDGQPVGHLITHSQFGYAVLRDVTGPTWNLRYFDRAGHLVKGTNCNLVGAEFPNCL</sequence>
<evidence type="ECO:0000256" key="1">
    <source>
        <dbReference type="SAM" id="SignalP"/>
    </source>
</evidence>
<dbReference type="EMBL" id="QUMQ01000001">
    <property type="protein sequence ID" value="REG00108.1"/>
    <property type="molecule type" value="Genomic_DNA"/>
</dbReference>
<dbReference type="RefSeq" id="WP_147315664.1">
    <property type="nucleotide sequence ID" value="NZ_BONB01000003.1"/>
</dbReference>
<evidence type="ECO:0000313" key="4">
    <source>
        <dbReference type="Proteomes" id="UP000256913"/>
    </source>
</evidence>
<feature type="domain" description="Calcineurin-like phosphoesterase" evidence="2">
    <location>
        <begin position="151"/>
        <end position="388"/>
    </location>
</feature>
<reference evidence="3 4" key="1">
    <citation type="submission" date="2018-08" db="EMBL/GenBank/DDBJ databases">
        <title>Sequencing the genomes of 1000 actinobacteria strains.</title>
        <authorList>
            <person name="Klenk H.-P."/>
        </authorList>
    </citation>
    <scope>NUCLEOTIDE SEQUENCE [LARGE SCALE GENOMIC DNA]</scope>
    <source>
        <strain evidence="3 4">DSM 44099</strain>
    </source>
</reference>
<protein>
    <submittedName>
        <fullName evidence="3">3',5'-cyclic AMP phosphodiesterase CpdA</fullName>
    </submittedName>
</protein>
<proteinExistence type="predicted"/>
<dbReference type="OrthoDB" id="9763403at2"/>